<dbReference type="EMBL" id="DS985241">
    <property type="protein sequence ID" value="EDV29606.1"/>
    <property type="molecule type" value="Genomic_DNA"/>
</dbReference>
<organism evidence="1 2">
    <name type="scientific">Trichoplax adhaerens</name>
    <name type="common">Trichoplax reptans</name>
    <dbReference type="NCBI Taxonomy" id="10228"/>
    <lineage>
        <taxon>Eukaryota</taxon>
        <taxon>Metazoa</taxon>
        <taxon>Placozoa</taxon>
        <taxon>Uniplacotomia</taxon>
        <taxon>Trichoplacea</taxon>
        <taxon>Trichoplacidae</taxon>
        <taxon>Trichoplax</taxon>
    </lineage>
</organism>
<reference evidence="1 2" key="1">
    <citation type="journal article" date="2008" name="Nature">
        <title>The Trichoplax genome and the nature of placozoans.</title>
        <authorList>
            <person name="Srivastava M."/>
            <person name="Begovic E."/>
            <person name="Chapman J."/>
            <person name="Putnam N.H."/>
            <person name="Hellsten U."/>
            <person name="Kawashima T."/>
            <person name="Kuo A."/>
            <person name="Mitros T."/>
            <person name="Salamov A."/>
            <person name="Carpenter M.L."/>
            <person name="Signorovitch A.Y."/>
            <person name="Moreno M.A."/>
            <person name="Kamm K."/>
            <person name="Grimwood J."/>
            <person name="Schmutz J."/>
            <person name="Shapiro H."/>
            <person name="Grigoriev I.V."/>
            <person name="Buss L.W."/>
            <person name="Schierwater B."/>
            <person name="Dellaporta S.L."/>
            <person name="Rokhsar D.S."/>
        </authorList>
    </citation>
    <scope>NUCLEOTIDE SEQUENCE [LARGE SCALE GENOMIC DNA]</scope>
    <source>
        <strain evidence="1 2">Grell-BS-1999</strain>
    </source>
</reference>
<evidence type="ECO:0000313" key="2">
    <source>
        <dbReference type="Proteomes" id="UP000009022"/>
    </source>
</evidence>
<gene>
    <name evidence="1" type="ORF">TRIADDRAFT_52170</name>
</gene>
<dbReference type="RefSeq" id="XP_002108808.1">
    <property type="nucleotide sequence ID" value="XM_002108772.1"/>
</dbReference>
<dbReference type="HOGENOM" id="CLU_1984406_0_0_1"/>
<sequence>MYEKNKDVNNYVYECRKIIYTISECSTLSDTVGTFTAVGTNDHSVTRQDERWKESCRAERRAIKLWEWKYREIKELYGKSQTNTDNTKELSAEPVSDDKEKSISEELIALQNQFFLNKVNYMMQHY</sequence>
<dbReference type="KEGG" id="tad:TRIADDRAFT_52170"/>
<accession>B3RLY7</accession>
<dbReference type="Proteomes" id="UP000009022">
    <property type="component" value="Unassembled WGS sequence"/>
</dbReference>
<keyword evidence="2" id="KW-1185">Reference proteome</keyword>
<evidence type="ECO:0000313" key="1">
    <source>
        <dbReference type="EMBL" id="EDV29606.1"/>
    </source>
</evidence>
<dbReference type="AlphaFoldDB" id="B3RLY7"/>
<dbReference type="GeneID" id="6750022"/>
<proteinExistence type="predicted"/>
<dbReference type="InParanoid" id="B3RLY7"/>
<dbReference type="CTD" id="6750022"/>
<protein>
    <submittedName>
        <fullName evidence="1">Uncharacterized protein</fullName>
    </submittedName>
</protein>
<name>B3RLY7_TRIAD</name>